<keyword evidence="4" id="KW-0378">Hydrolase</keyword>
<evidence type="ECO:0000313" key="4">
    <source>
        <dbReference type="EMBL" id="MFG1373760.1"/>
    </source>
</evidence>
<feature type="signal peptide" evidence="2">
    <location>
        <begin position="1"/>
        <end position="32"/>
    </location>
</feature>
<reference evidence="4 5" key="1">
    <citation type="submission" date="2024-02" db="EMBL/GenBank/DDBJ databases">
        <title>Expansion and revision of Xanthobacter and proposal of Roseixanthobacter gen. nov.</title>
        <authorList>
            <person name="Soltysiak M.P.M."/>
            <person name="Jalihal A."/>
            <person name="Ory A."/>
            <person name="Chrisophersen C."/>
            <person name="Lee A.D."/>
            <person name="Boulton J."/>
            <person name="Springer M."/>
        </authorList>
    </citation>
    <scope>NUCLEOTIDE SEQUENCE [LARGE SCALE GENOMIC DNA]</scope>
    <source>
        <strain evidence="4 5">23A</strain>
    </source>
</reference>
<feature type="chain" id="PRO_5046913432" evidence="2">
    <location>
        <begin position="33"/>
        <end position="434"/>
    </location>
</feature>
<evidence type="ECO:0000259" key="3">
    <source>
        <dbReference type="Pfam" id="PF07486"/>
    </source>
</evidence>
<dbReference type="Proteomes" id="UP001604002">
    <property type="component" value="Unassembled WGS sequence"/>
</dbReference>
<feature type="region of interest" description="Disordered" evidence="1">
    <location>
        <begin position="185"/>
        <end position="216"/>
    </location>
</feature>
<organism evidence="4 5">
    <name type="scientific">Xanthobacter oligotrophicus</name>
    <dbReference type="NCBI Taxonomy" id="2607286"/>
    <lineage>
        <taxon>Bacteria</taxon>
        <taxon>Pseudomonadati</taxon>
        <taxon>Pseudomonadota</taxon>
        <taxon>Alphaproteobacteria</taxon>
        <taxon>Hyphomicrobiales</taxon>
        <taxon>Xanthobacteraceae</taxon>
        <taxon>Xanthobacter</taxon>
    </lineage>
</organism>
<sequence length="434" mass="46340">MEFRRDRGTRIRRFASPVLLAAAFAAVPPAIAGADGADSRSSANGLVMLAAPARALKVSTLDLPQPIGTGLPEPRVVFNDAPRVIRPGAAIVTASLTDVAVPPEAFRAAAIAGAPVADDSTPPNPTAVASASDDDAFAYPPPLVLDAEDVPARTGPSQPHLELALDLLLELPLIQDNSGPIAEDASFGPDFGAVRESEGAPAAEAPPAAPMEEADAQPALHHDPVAVFSRDPDVFPALAFEYHALAEQGFVPLPAPRPTGAVEIATSAGAEAVEAAEDGERDGIWPSPAQRLSLAGEQLARAQKCLAEAIYFESRGEPKRGQVAVAQVIVNRVFSGYYPNDVCGTVYQNAHRHLACQFTFACDDVRDVVREPDMWVQAKDIAADMLDGKLWLTSVGRATHYHAYWVHPSWVREMRKLDRIGVHTFYRPRRWGEG</sequence>
<evidence type="ECO:0000313" key="5">
    <source>
        <dbReference type="Proteomes" id="UP001604002"/>
    </source>
</evidence>
<dbReference type="Gene3D" id="1.10.10.2520">
    <property type="entry name" value="Cell wall hydrolase SleB, domain 1"/>
    <property type="match status" value="1"/>
</dbReference>
<proteinExistence type="predicted"/>
<dbReference type="RefSeq" id="WP_393993480.1">
    <property type="nucleotide sequence ID" value="NZ_JBAFVH010000009.1"/>
</dbReference>
<keyword evidence="2" id="KW-0732">Signal</keyword>
<evidence type="ECO:0000256" key="2">
    <source>
        <dbReference type="SAM" id="SignalP"/>
    </source>
</evidence>
<dbReference type="GO" id="GO:0016787">
    <property type="term" value="F:hydrolase activity"/>
    <property type="evidence" value="ECO:0007669"/>
    <property type="project" value="UniProtKB-KW"/>
</dbReference>
<comment type="caution">
    <text evidence="4">The sequence shown here is derived from an EMBL/GenBank/DDBJ whole genome shotgun (WGS) entry which is preliminary data.</text>
</comment>
<feature type="domain" description="Cell wall hydrolase SleB" evidence="3">
    <location>
        <begin position="316"/>
        <end position="426"/>
    </location>
</feature>
<dbReference type="InterPro" id="IPR042047">
    <property type="entry name" value="SleB_dom1"/>
</dbReference>
<name>A0ABW7A0G0_9HYPH</name>
<protein>
    <submittedName>
        <fullName evidence="4">Cell wall hydrolase</fullName>
    </submittedName>
</protein>
<gene>
    <name evidence="4" type="ORF">V5F32_16415</name>
</gene>
<evidence type="ECO:0000256" key="1">
    <source>
        <dbReference type="SAM" id="MobiDB-lite"/>
    </source>
</evidence>
<accession>A0ABW7A0G0</accession>
<dbReference type="InterPro" id="IPR011105">
    <property type="entry name" value="Cell_wall_hydrolase_SleB"/>
</dbReference>
<keyword evidence="5" id="KW-1185">Reference proteome</keyword>
<dbReference type="Pfam" id="PF07486">
    <property type="entry name" value="Hydrolase_2"/>
    <property type="match status" value="1"/>
</dbReference>
<dbReference type="EMBL" id="JBAFVH010000009">
    <property type="protein sequence ID" value="MFG1373760.1"/>
    <property type="molecule type" value="Genomic_DNA"/>
</dbReference>